<dbReference type="Gene3D" id="1.10.1400.10">
    <property type="match status" value="1"/>
</dbReference>
<proteinExistence type="inferred from homology"/>
<dbReference type="Proteomes" id="UP000278222">
    <property type="component" value="Unassembled WGS sequence"/>
</dbReference>
<dbReference type="GO" id="GO:0017000">
    <property type="term" value="P:antibiotic biosynthetic process"/>
    <property type="evidence" value="ECO:0007669"/>
    <property type="project" value="InterPro"/>
</dbReference>
<comment type="similarity">
    <text evidence="1">Belongs to the peptidase S45 family.</text>
</comment>
<dbReference type="InterPro" id="IPR043147">
    <property type="entry name" value="Penicillin_amidase_A-knob"/>
</dbReference>
<dbReference type="InterPro" id="IPR029055">
    <property type="entry name" value="Ntn_hydrolases_N"/>
</dbReference>
<dbReference type="PIRSF" id="PIRSF001227">
    <property type="entry name" value="Pen_acylase"/>
    <property type="match status" value="1"/>
</dbReference>
<dbReference type="SUPFAM" id="SSF56235">
    <property type="entry name" value="N-terminal nucleophile aminohydrolases (Ntn hydrolases)"/>
    <property type="match status" value="1"/>
</dbReference>
<evidence type="ECO:0000256" key="3">
    <source>
        <dbReference type="ARBA" id="ARBA00023145"/>
    </source>
</evidence>
<name>A0A3N1KP25_9PROT</name>
<organism evidence="6 7">
    <name type="scientific">Stella humosa</name>
    <dbReference type="NCBI Taxonomy" id="94"/>
    <lineage>
        <taxon>Bacteria</taxon>
        <taxon>Pseudomonadati</taxon>
        <taxon>Pseudomonadota</taxon>
        <taxon>Alphaproteobacteria</taxon>
        <taxon>Rhodospirillales</taxon>
        <taxon>Stellaceae</taxon>
        <taxon>Stella</taxon>
    </lineage>
</organism>
<dbReference type="Gene3D" id="1.10.439.10">
    <property type="entry name" value="Penicillin Amidohydrolase, domain 1"/>
    <property type="match status" value="1"/>
</dbReference>
<evidence type="ECO:0000256" key="1">
    <source>
        <dbReference type="ARBA" id="ARBA00006586"/>
    </source>
</evidence>
<evidence type="ECO:0000313" key="7">
    <source>
        <dbReference type="Proteomes" id="UP000278222"/>
    </source>
</evidence>
<dbReference type="InterPro" id="IPR043146">
    <property type="entry name" value="Penicillin_amidase_N_B-knob"/>
</dbReference>
<accession>A0A3N1KP25</accession>
<evidence type="ECO:0000256" key="4">
    <source>
        <dbReference type="PIRSR" id="PIRSR001227-1"/>
    </source>
</evidence>
<dbReference type="AlphaFoldDB" id="A0A3N1KP25"/>
<keyword evidence="3" id="KW-0865">Zymogen</keyword>
<feature type="active site" description="Nucleophile" evidence="4">
    <location>
        <position position="233"/>
    </location>
</feature>
<gene>
    <name evidence="6" type="ORF">EDC65_4100</name>
</gene>
<dbReference type="EMBL" id="RJKX01000016">
    <property type="protein sequence ID" value="ROP83453.1"/>
    <property type="molecule type" value="Genomic_DNA"/>
</dbReference>
<dbReference type="GO" id="GO:0046872">
    <property type="term" value="F:metal ion binding"/>
    <property type="evidence" value="ECO:0007669"/>
    <property type="project" value="UniProtKB-KW"/>
</dbReference>
<feature type="binding site" evidence="5">
    <location>
        <position position="308"/>
    </location>
    <ligand>
        <name>Ca(2+)</name>
        <dbReference type="ChEBI" id="CHEBI:29108"/>
    </ligand>
</feature>
<dbReference type="PANTHER" id="PTHR34218:SF4">
    <property type="entry name" value="ACYL-HOMOSERINE LACTONE ACYLASE QUIP"/>
    <property type="match status" value="1"/>
</dbReference>
<keyword evidence="5" id="KW-0106">Calcium</keyword>
<sequence length="771" mass="83932">MTAIPTETIALSGLEDEVEILVDRWGVPHIYAKSEAGAFFAQGFNAGRDRLWQIDMWRKRGLGLTAGDLGPAYVDRDRASRLLLYRGDMAAEWACYGADAKAWTTAFVAGINAYVDLVAREPDRLPVEFRLLGTKPQKWQPEDVVRCRTHARVRNLDSEVLRTDIIARFGLDADRLHKKIQPEWTVKVPEGLEPHVIPPEVMKAYLLATEPNAVGTAEPAEPLDIGSADSFGSNNWTLAPSRTNTGRAIMASDPHRVHELPSLRYMAHLVAPGLDVIGAGEASVPGVSLGHNDRIAFSLTIHPSDQEDLYVYELDPADPDLYRYGEGWERMTTVAEEIPVRGGAAVATDLKFTRHGPVLHVDRAANRAYAIRTVWMGPGTAAYLASLGYIKAKNWQEYVAALEGWGAPSTNHLVADVDGNIGWAVAAMVPKRPNWDGLMPVPGDGRYEWAGLTHSSGLPRSYNPAGGWLGTANQMNLPPDYDYKTLKTGFEWPNDGRYVRLAELLEAKSEWSVADTQGMQIDCGSIPARRLCRLLAGLSTKDTAAAKGLKLLAGWDHDVGADSGPAALFEVWFSKHLIPGVLNRLGPAGLTPMVTVPDSALVVDLLEKADPGFGADAAAARDALLLETLAGAWVETTKRLGADPAGWAWGQIHQGRFRHPLSRLAPAKLKAKLDVGPAPKGGSNLTINNNGYRTSDFEVVSGVSWRMVVDVGNWDASWVINSPGQSGDPASPHYRDLFPIWARDGYVPMVYSRAAVEAAAEQRIRLVPAAN</sequence>
<dbReference type="RefSeq" id="WP_170216615.1">
    <property type="nucleotide sequence ID" value="NZ_AP019700.1"/>
</dbReference>
<evidence type="ECO:0000313" key="6">
    <source>
        <dbReference type="EMBL" id="ROP83453.1"/>
    </source>
</evidence>
<keyword evidence="2" id="KW-0378">Hydrolase</keyword>
<dbReference type="Pfam" id="PF01804">
    <property type="entry name" value="Penicil_amidase"/>
    <property type="match status" value="1"/>
</dbReference>
<feature type="binding site" evidence="5">
    <location>
        <position position="305"/>
    </location>
    <ligand>
        <name>Ca(2+)</name>
        <dbReference type="ChEBI" id="CHEBI:29108"/>
    </ligand>
</feature>
<reference evidence="6 7" key="1">
    <citation type="submission" date="2018-11" db="EMBL/GenBank/DDBJ databases">
        <title>Genomic Encyclopedia of Type Strains, Phase IV (KMG-IV): sequencing the most valuable type-strain genomes for metagenomic binning, comparative biology and taxonomic classification.</title>
        <authorList>
            <person name="Goeker M."/>
        </authorList>
    </citation>
    <scope>NUCLEOTIDE SEQUENCE [LARGE SCALE GENOMIC DNA]</scope>
    <source>
        <strain evidence="6 7">DSM 5900</strain>
    </source>
</reference>
<dbReference type="InterPro" id="IPR023343">
    <property type="entry name" value="Penicillin_amidase_dom1"/>
</dbReference>
<dbReference type="CDD" id="cd03747">
    <property type="entry name" value="Ntn_PGA_like"/>
    <property type="match status" value="1"/>
</dbReference>
<keyword evidence="5" id="KW-0479">Metal-binding</keyword>
<dbReference type="InterPro" id="IPR014395">
    <property type="entry name" value="Pen/GL7ACA/AHL_acylase"/>
</dbReference>
<comment type="cofactor">
    <cofactor evidence="5">
        <name>Ca(2+)</name>
        <dbReference type="ChEBI" id="CHEBI:29108"/>
    </cofactor>
    <text evidence="5">Binds 1 Ca(2+) ion per dimer.</text>
</comment>
<dbReference type="GO" id="GO:0016811">
    <property type="term" value="F:hydrolase activity, acting on carbon-nitrogen (but not peptide) bonds, in linear amides"/>
    <property type="evidence" value="ECO:0007669"/>
    <property type="project" value="InterPro"/>
</dbReference>
<evidence type="ECO:0000256" key="2">
    <source>
        <dbReference type="ARBA" id="ARBA00022801"/>
    </source>
</evidence>
<dbReference type="Gene3D" id="3.60.20.10">
    <property type="entry name" value="Glutamine Phosphoribosylpyrophosphate, subunit 1, domain 1"/>
    <property type="match status" value="1"/>
</dbReference>
<dbReference type="Gene3D" id="2.30.120.10">
    <property type="match status" value="1"/>
</dbReference>
<comment type="caution">
    <text evidence="6">The sequence shown here is derived from an EMBL/GenBank/DDBJ whole genome shotgun (WGS) entry which is preliminary data.</text>
</comment>
<dbReference type="PANTHER" id="PTHR34218">
    <property type="entry name" value="PEPTIDASE S45 PENICILLIN AMIDASE"/>
    <property type="match status" value="1"/>
</dbReference>
<evidence type="ECO:0000256" key="5">
    <source>
        <dbReference type="PIRSR" id="PIRSR001227-2"/>
    </source>
</evidence>
<dbReference type="InterPro" id="IPR002692">
    <property type="entry name" value="S45"/>
</dbReference>
<feature type="binding site" evidence="5">
    <location>
        <position position="159"/>
    </location>
    <ligand>
        <name>Ca(2+)</name>
        <dbReference type="ChEBI" id="CHEBI:29108"/>
    </ligand>
</feature>
<keyword evidence="7" id="KW-1185">Reference proteome</keyword>
<protein>
    <submittedName>
        <fullName evidence="6">Penicillin amidase</fullName>
    </submittedName>
</protein>